<dbReference type="Pfam" id="PF16203">
    <property type="entry name" value="ERCC3_RAD25_C"/>
    <property type="match status" value="1"/>
</dbReference>
<reference evidence="7 8" key="1">
    <citation type="journal article" date="2020" name="Mol. Plant">
        <title>The Chromosome-Based Rubber Tree Genome Provides New Insights into Spurge Genome Evolution and Rubber Biosynthesis.</title>
        <authorList>
            <person name="Liu J."/>
            <person name="Shi C."/>
            <person name="Shi C.C."/>
            <person name="Li W."/>
            <person name="Zhang Q.J."/>
            <person name="Zhang Y."/>
            <person name="Li K."/>
            <person name="Lu H.F."/>
            <person name="Shi C."/>
            <person name="Zhu S.T."/>
            <person name="Xiao Z.Y."/>
            <person name="Nan H."/>
            <person name="Yue Y."/>
            <person name="Zhu X.G."/>
            <person name="Wu Y."/>
            <person name="Hong X.N."/>
            <person name="Fan G.Y."/>
            <person name="Tong Y."/>
            <person name="Zhang D."/>
            <person name="Mao C.L."/>
            <person name="Liu Y.L."/>
            <person name="Hao S.J."/>
            <person name="Liu W.Q."/>
            <person name="Lv M.Q."/>
            <person name="Zhang H.B."/>
            <person name="Liu Y."/>
            <person name="Hu-Tang G.R."/>
            <person name="Wang J.P."/>
            <person name="Wang J.H."/>
            <person name="Sun Y.H."/>
            <person name="Ni S.B."/>
            <person name="Chen W.B."/>
            <person name="Zhang X.C."/>
            <person name="Jiao Y.N."/>
            <person name="Eichler E.E."/>
            <person name="Li G.H."/>
            <person name="Liu X."/>
            <person name="Gao L.Z."/>
        </authorList>
    </citation>
    <scope>NUCLEOTIDE SEQUENCE [LARGE SCALE GENOMIC DNA]</scope>
    <source>
        <strain evidence="8">cv. GT1</strain>
        <tissue evidence="7">Leaf</tissue>
    </source>
</reference>
<protein>
    <recommendedName>
        <fullName evidence="6">ERCC3/RAD25/XPB helicase C-terminal domain-containing protein</fullName>
    </recommendedName>
</protein>
<evidence type="ECO:0000256" key="4">
    <source>
        <dbReference type="ARBA" id="ARBA00022840"/>
    </source>
</evidence>
<gene>
    <name evidence="7" type="ORF">GH714_003798</name>
</gene>
<evidence type="ECO:0000313" key="8">
    <source>
        <dbReference type="Proteomes" id="UP000467840"/>
    </source>
</evidence>
<organism evidence="7 8">
    <name type="scientific">Hevea brasiliensis</name>
    <name type="common">Para rubber tree</name>
    <name type="synonym">Siphonia brasiliensis</name>
    <dbReference type="NCBI Taxonomy" id="3981"/>
    <lineage>
        <taxon>Eukaryota</taxon>
        <taxon>Viridiplantae</taxon>
        <taxon>Streptophyta</taxon>
        <taxon>Embryophyta</taxon>
        <taxon>Tracheophyta</taxon>
        <taxon>Spermatophyta</taxon>
        <taxon>Magnoliopsida</taxon>
        <taxon>eudicotyledons</taxon>
        <taxon>Gunneridae</taxon>
        <taxon>Pentapetalae</taxon>
        <taxon>rosids</taxon>
        <taxon>fabids</taxon>
        <taxon>Malpighiales</taxon>
        <taxon>Euphorbiaceae</taxon>
        <taxon>Crotonoideae</taxon>
        <taxon>Micrandreae</taxon>
        <taxon>Hevea</taxon>
    </lineage>
</organism>
<dbReference type="GO" id="GO:0005675">
    <property type="term" value="C:transcription factor TFIIH holo complex"/>
    <property type="evidence" value="ECO:0007669"/>
    <property type="project" value="TreeGrafter"/>
</dbReference>
<dbReference type="GO" id="GO:0016787">
    <property type="term" value="F:hydrolase activity"/>
    <property type="evidence" value="ECO:0007669"/>
    <property type="project" value="UniProtKB-KW"/>
</dbReference>
<sequence>MDSETSSAAAGSKSDNSKTDPIWKHVRMLKPQNTNDIVCNSFDKVTKGGIYQAKKRLVGGFRNVTMCRKRPALVCEEMQEYMKKKVNPDFAWSCSHLLNHDLIKRRALVNCLEMVLVIAHAFCKVISSLLQTWAYCVLKAPDVMNPNKLTARKFLIRLHEHSDKIIVFSPNLFALMEYQGKLQDRMAGGKEQYNAFFYSHVSTDAQLITSLPLPDSGADLNYYHLDEQLALSVKVFLFPVVDYFLDNWEVEVFDM</sequence>
<proteinExistence type="predicted"/>
<dbReference type="GO" id="GO:0043138">
    <property type="term" value="F:3'-5' DNA helicase activity"/>
    <property type="evidence" value="ECO:0007669"/>
    <property type="project" value="TreeGrafter"/>
</dbReference>
<keyword evidence="3" id="KW-0347">Helicase</keyword>
<evidence type="ECO:0000256" key="2">
    <source>
        <dbReference type="ARBA" id="ARBA00022801"/>
    </source>
</evidence>
<evidence type="ECO:0000256" key="3">
    <source>
        <dbReference type="ARBA" id="ARBA00022806"/>
    </source>
</evidence>
<comment type="caution">
    <text evidence="7">The sequence shown here is derived from an EMBL/GenBank/DDBJ whole genome shotgun (WGS) entry which is preliminary data.</text>
</comment>
<evidence type="ECO:0000256" key="5">
    <source>
        <dbReference type="SAM" id="MobiDB-lite"/>
    </source>
</evidence>
<evidence type="ECO:0000256" key="1">
    <source>
        <dbReference type="ARBA" id="ARBA00022741"/>
    </source>
</evidence>
<dbReference type="EMBL" id="JAAGAX010000011">
    <property type="protein sequence ID" value="KAF2297827.1"/>
    <property type="molecule type" value="Genomic_DNA"/>
</dbReference>
<accession>A0A6A6LBA3</accession>
<keyword evidence="1" id="KW-0547">Nucleotide-binding</keyword>
<keyword evidence="8" id="KW-1185">Reference proteome</keyword>
<evidence type="ECO:0000259" key="6">
    <source>
        <dbReference type="Pfam" id="PF16203"/>
    </source>
</evidence>
<dbReference type="PANTHER" id="PTHR11274:SF17">
    <property type="entry name" value="DNA HELICASE"/>
    <property type="match status" value="1"/>
</dbReference>
<dbReference type="GO" id="GO:0000112">
    <property type="term" value="C:nucleotide-excision repair factor 3 complex"/>
    <property type="evidence" value="ECO:0007669"/>
    <property type="project" value="TreeGrafter"/>
</dbReference>
<dbReference type="InterPro" id="IPR032438">
    <property type="entry name" value="ERCC3_RAD25_C"/>
</dbReference>
<dbReference type="InterPro" id="IPR050615">
    <property type="entry name" value="ATP-dep_DNA_Helicase"/>
</dbReference>
<dbReference type="GO" id="GO:0097550">
    <property type="term" value="C:transcription preinitiation complex"/>
    <property type="evidence" value="ECO:0007669"/>
    <property type="project" value="TreeGrafter"/>
</dbReference>
<name>A0A6A6LBA3_HEVBR</name>
<feature type="region of interest" description="Disordered" evidence="5">
    <location>
        <begin position="1"/>
        <end position="22"/>
    </location>
</feature>
<dbReference type="GO" id="GO:0006367">
    <property type="term" value="P:transcription initiation at RNA polymerase II promoter"/>
    <property type="evidence" value="ECO:0007669"/>
    <property type="project" value="TreeGrafter"/>
</dbReference>
<keyword evidence="2" id="KW-0378">Hydrolase</keyword>
<dbReference type="PANTHER" id="PTHR11274">
    <property type="entry name" value="RAD25/XP-B DNA REPAIR HELICASE"/>
    <property type="match status" value="1"/>
</dbReference>
<dbReference type="Proteomes" id="UP000467840">
    <property type="component" value="Chromosome 1"/>
</dbReference>
<evidence type="ECO:0000313" key="7">
    <source>
        <dbReference type="EMBL" id="KAF2297827.1"/>
    </source>
</evidence>
<dbReference type="GO" id="GO:0005524">
    <property type="term" value="F:ATP binding"/>
    <property type="evidence" value="ECO:0007669"/>
    <property type="project" value="UniProtKB-KW"/>
</dbReference>
<dbReference type="AlphaFoldDB" id="A0A6A6LBA3"/>
<feature type="domain" description="ERCC3/RAD25/XPB helicase C-terminal" evidence="6">
    <location>
        <begin position="142"/>
        <end position="186"/>
    </location>
</feature>
<keyword evidence="4" id="KW-0067">ATP-binding</keyword>